<feature type="transmembrane region" description="Helical" evidence="6">
    <location>
        <begin position="331"/>
        <end position="350"/>
    </location>
</feature>
<dbReference type="Proteomes" id="UP001500909">
    <property type="component" value="Unassembled WGS sequence"/>
</dbReference>
<dbReference type="PANTHER" id="PTHR23513">
    <property type="entry name" value="INTEGRAL MEMBRANE EFFLUX PROTEIN-RELATED"/>
    <property type="match status" value="1"/>
</dbReference>
<keyword evidence="3 6" id="KW-0812">Transmembrane</keyword>
<evidence type="ECO:0000313" key="7">
    <source>
        <dbReference type="EMBL" id="GAA0477054.1"/>
    </source>
</evidence>
<evidence type="ECO:0000256" key="5">
    <source>
        <dbReference type="ARBA" id="ARBA00023136"/>
    </source>
</evidence>
<keyword evidence="2" id="KW-1003">Cell membrane</keyword>
<evidence type="ECO:0000313" key="8">
    <source>
        <dbReference type="Proteomes" id="UP001500909"/>
    </source>
</evidence>
<name>A0ABN1AI10_9ACTN</name>
<dbReference type="CDD" id="cd06173">
    <property type="entry name" value="MFS_MefA_like"/>
    <property type="match status" value="1"/>
</dbReference>
<keyword evidence="5 6" id="KW-0472">Membrane</keyword>
<evidence type="ECO:0000256" key="6">
    <source>
        <dbReference type="SAM" id="Phobius"/>
    </source>
</evidence>
<feature type="transmembrane region" description="Helical" evidence="6">
    <location>
        <begin position="70"/>
        <end position="87"/>
    </location>
</feature>
<feature type="transmembrane region" description="Helical" evidence="6">
    <location>
        <begin position="362"/>
        <end position="381"/>
    </location>
</feature>
<feature type="transmembrane region" description="Helical" evidence="6">
    <location>
        <begin position="38"/>
        <end position="58"/>
    </location>
</feature>
<evidence type="ECO:0000256" key="1">
    <source>
        <dbReference type="ARBA" id="ARBA00004651"/>
    </source>
</evidence>
<feature type="transmembrane region" description="Helical" evidence="6">
    <location>
        <begin position="274"/>
        <end position="291"/>
    </location>
</feature>
<evidence type="ECO:0000256" key="3">
    <source>
        <dbReference type="ARBA" id="ARBA00022692"/>
    </source>
</evidence>
<dbReference type="EMBL" id="BAAABY010000033">
    <property type="protein sequence ID" value="GAA0477054.1"/>
    <property type="molecule type" value="Genomic_DNA"/>
</dbReference>
<feature type="transmembrane region" description="Helical" evidence="6">
    <location>
        <begin position="133"/>
        <end position="152"/>
    </location>
</feature>
<evidence type="ECO:0000256" key="4">
    <source>
        <dbReference type="ARBA" id="ARBA00022989"/>
    </source>
</evidence>
<proteinExistence type="predicted"/>
<keyword evidence="4 6" id="KW-1133">Transmembrane helix</keyword>
<comment type="caution">
    <text evidence="7">The sequence shown here is derived from an EMBL/GenBank/DDBJ whole genome shotgun (WGS) entry which is preliminary data.</text>
</comment>
<dbReference type="InterPro" id="IPR011701">
    <property type="entry name" value="MFS"/>
</dbReference>
<gene>
    <name evidence="7" type="ORF">GCM10010361_46920</name>
</gene>
<evidence type="ECO:0000256" key="2">
    <source>
        <dbReference type="ARBA" id="ARBA00022475"/>
    </source>
</evidence>
<dbReference type="PANTHER" id="PTHR23513:SF6">
    <property type="entry name" value="MAJOR FACILITATOR SUPERFAMILY ASSOCIATED DOMAIN-CONTAINING PROTEIN"/>
    <property type="match status" value="1"/>
</dbReference>
<keyword evidence="8" id="KW-1185">Reference proteome</keyword>
<dbReference type="SUPFAM" id="SSF103473">
    <property type="entry name" value="MFS general substrate transporter"/>
    <property type="match status" value="1"/>
</dbReference>
<feature type="transmembrane region" description="Helical" evidence="6">
    <location>
        <begin position="208"/>
        <end position="229"/>
    </location>
</feature>
<dbReference type="Gene3D" id="1.20.1250.20">
    <property type="entry name" value="MFS general substrate transporter like domains"/>
    <property type="match status" value="1"/>
</dbReference>
<dbReference type="InterPro" id="IPR036259">
    <property type="entry name" value="MFS_trans_sf"/>
</dbReference>
<protein>
    <recommendedName>
        <fullName evidence="9">Major facilitator superfamily (MFS) profile domain-containing protein</fullName>
    </recommendedName>
</protein>
<feature type="transmembrane region" description="Helical" evidence="6">
    <location>
        <begin position="93"/>
        <end position="121"/>
    </location>
</feature>
<feature type="transmembrane region" description="Helical" evidence="6">
    <location>
        <begin position="158"/>
        <end position="180"/>
    </location>
</feature>
<evidence type="ECO:0008006" key="9">
    <source>
        <dbReference type="Google" id="ProtNLM"/>
    </source>
</evidence>
<sequence>MSALMTTRLVSFIGVAAYFILSSWLALQCGAGTRGQALLAGALAFPSLVLGLYGGVLIDRWERRKLAQCAELLRAAAAAGLALSAAAGELELWQLFLATVVIGVGNAITLPCYGALLPAVCKDDRLVRTNAQWQIMTQIGTIAGALAGGALVDAWGGSALWLPAAAYGGAAALLFAIPTVRPEGKAVKSGMVAEFRAAATVLRANRKLLLVTVFSAVPVGFLAAANTLLAPFAQNDLGTDAAGFGVLDSTWGIGALVAGMLVSRLFGERNHTNLSKALLLTGLFAVLFALAPGFHSGLAAGVLLGFFLSCANIMFPAYIQRDAPDGDLGKILSTVFVASAAVQLFFVSWVGIAGTSVSVRTLLLALAVLVTAMGALLHWLIREPGMPAPARPTP</sequence>
<reference evidence="7 8" key="1">
    <citation type="journal article" date="2019" name="Int. J. Syst. Evol. Microbiol.">
        <title>The Global Catalogue of Microorganisms (GCM) 10K type strain sequencing project: providing services to taxonomists for standard genome sequencing and annotation.</title>
        <authorList>
            <consortium name="The Broad Institute Genomics Platform"/>
            <consortium name="The Broad Institute Genome Sequencing Center for Infectious Disease"/>
            <person name="Wu L."/>
            <person name="Ma J."/>
        </authorList>
    </citation>
    <scope>NUCLEOTIDE SEQUENCE [LARGE SCALE GENOMIC DNA]</scope>
    <source>
        <strain evidence="7 8">JCM 4805</strain>
    </source>
</reference>
<accession>A0ABN1AI10</accession>
<dbReference type="Pfam" id="PF07690">
    <property type="entry name" value="MFS_1"/>
    <property type="match status" value="1"/>
</dbReference>
<feature type="transmembrane region" description="Helical" evidence="6">
    <location>
        <begin position="297"/>
        <end position="319"/>
    </location>
</feature>
<organism evidence="7 8">
    <name type="scientific">Streptomyces olivaceiscleroticus</name>
    <dbReference type="NCBI Taxonomy" id="68245"/>
    <lineage>
        <taxon>Bacteria</taxon>
        <taxon>Bacillati</taxon>
        <taxon>Actinomycetota</taxon>
        <taxon>Actinomycetes</taxon>
        <taxon>Kitasatosporales</taxon>
        <taxon>Streptomycetaceae</taxon>
        <taxon>Streptomyces</taxon>
    </lineage>
</organism>
<comment type="subcellular location">
    <subcellularLocation>
        <location evidence="1">Cell membrane</location>
        <topology evidence="1">Multi-pass membrane protein</topology>
    </subcellularLocation>
</comment>
<feature type="transmembrane region" description="Helical" evidence="6">
    <location>
        <begin position="241"/>
        <end position="262"/>
    </location>
</feature>